<feature type="domain" description="Glycoside hydrolase 123 N-terminal" evidence="2">
    <location>
        <begin position="49"/>
        <end position="172"/>
    </location>
</feature>
<dbReference type="Proteomes" id="UP000824081">
    <property type="component" value="Unassembled WGS sequence"/>
</dbReference>
<dbReference type="InterPro" id="IPR053850">
    <property type="entry name" value="Glyco_hydro_123_N_2"/>
</dbReference>
<feature type="chain" id="PRO_5039315351" description="Glycoside hydrolase 123 N-terminal domain-containing protein" evidence="1">
    <location>
        <begin position="20"/>
        <end position="296"/>
    </location>
</feature>
<dbReference type="Pfam" id="PF22680">
    <property type="entry name" value="Glyco_hydro_123_N_2"/>
    <property type="match status" value="1"/>
</dbReference>
<name>A0A9D1MFJ5_9FIRM</name>
<accession>A0A9D1MFJ5</accession>
<evidence type="ECO:0000259" key="2">
    <source>
        <dbReference type="Pfam" id="PF22680"/>
    </source>
</evidence>
<dbReference type="AlphaFoldDB" id="A0A9D1MFJ5"/>
<evidence type="ECO:0000313" key="4">
    <source>
        <dbReference type="Proteomes" id="UP000824081"/>
    </source>
</evidence>
<gene>
    <name evidence="3" type="ORF">IAC57_04490</name>
</gene>
<feature type="signal peptide" evidence="1">
    <location>
        <begin position="1"/>
        <end position="19"/>
    </location>
</feature>
<evidence type="ECO:0000313" key="3">
    <source>
        <dbReference type="EMBL" id="HIU59342.1"/>
    </source>
</evidence>
<dbReference type="EMBL" id="DVMZ01000119">
    <property type="protein sequence ID" value="HIU59342.1"/>
    <property type="molecule type" value="Genomic_DNA"/>
</dbReference>
<evidence type="ECO:0000256" key="1">
    <source>
        <dbReference type="SAM" id="SignalP"/>
    </source>
</evidence>
<proteinExistence type="predicted"/>
<reference evidence="3" key="2">
    <citation type="journal article" date="2021" name="PeerJ">
        <title>Extensive microbial diversity within the chicken gut microbiome revealed by metagenomics and culture.</title>
        <authorList>
            <person name="Gilroy R."/>
            <person name="Ravi A."/>
            <person name="Getino M."/>
            <person name="Pursley I."/>
            <person name="Horton D.L."/>
            <person name="Alikhan N.F."/>
            <person name="Baker D."/>
            <person name="Gharbi K."/>
            <person name="Hall N."/>
            <person name="Watson M."/>
            <person name="Adriaenssens E.M."/>
            <person name="Foster-Nyarko E."/>
            <person name="Jarju S."/>
            <person name="Secka A."/>
            <person name="Antonio M."/>
            <person name="Oren A."/>
            <person name="Chaudhuri R.R."/>
            <person name="La Ragione R."/>
            <person name="Hildebrand F."/>
            <person name="Pallen M.J."/>
        </authorList>
    </citation>
    <scope>NUCLEOTIDE SEQUENCE</scope>
    <source>
        <strain evidence="3">11687</strain>
    </source>
</reference>
<comment type="caution">
    <text evidence="3">The sequence shown here is derived from an EMBL/GenBank/DDBJ whole genome shotgun (WGS) entry which is preliminary data.</text>
</comment>
<keyword evidence="1" id="KW-0732">Signal</keyword>
<feature type="non-terminal residue" evidence="3">
    <location>
        <position position="296"/>
    </location>
</feature>
<protein>
    <recommendedName>
        <fullName evidence="2">Glycoside hydrolase 123 N-terminal domain-containing protein</fullName>
    </recommendedName>
</protein>
<reference evidence="3" key="1">
    <citation type="submission" date="2020-10" db="EMBL/GenBank/DDBJ databases">
        <authorList>
            <person name="Gilroy R."/>
        </authorList>
    </citation>
    <scope>NUCLEOTIDE SEQUENCE</scope>
    <source>
        <strain evidence="3">11687</strain>
    </source>
</reference>
<dbReference type="PROSITE" id="PS51257">
    <property type="entry name" value="PROKAR_LIPOPROTEIN"/>
    <property type="match status" value="1"/>
</dbReference>
<sequence length="296" mass="32741">MKKTVIGLLTLAFLLSAGACDETAGTTPGKAEIWSAADTVKVLQDKSYEDKEEAAISVTAVRNEYEGAQILMTAETDVKSYTVATASLTSSTGKTYAAENVEVFNQKYITVALTTTNSFPSGRYPDALLPFETAEEYGENNIEAGNNQGVYFSFYIPKEQEAGIYTGNFTLTVDGVKNSIPVTLKVVDYTLDDEVHSRSSFGVHRYWNEGGIVSAEKDASYDMYAAYYEYLLEHRISTRYMPAALSDTEGFIEQLRKYAVDPKCSNYIIPYVQAYDSSFAGTGIDYEFYKETLNAI</sequence>
<organism evidence="3 4">
    <name type="scientific">Candidatus Scatosoma pullistercoris</name>
    <dbReference type="NCBI Taxonomy" id="2840934"/>
    <lineage>
        <taxon>Bacteria</taxon>
        <taxon>Bacillati</taxon>
        <taxon>Bacillota</taxon>
        <taxon>Clostridia</taxon>
        <taxon>Candidatus Scatosoma</taxon>
    </lineage>
</organism>